<dbReference type="EMBL" id="CAJZAG010000002">
    <property type="protein sequence ID" value="CAG9166112.1"/>
    <property type="molecule type" value="Genomic_DNA"/>
</dbReference>
<gene>
    <name evidence="1" type="ORF">LMG32289_00929</name>
</gene>
<protein>
    <recommendedName>
        <fullName evidence="3">AraC family transcriptional regulator</fullName>
    </recommendedName>
</protein>
<evidence type="ECO:0000313" key="2">
    <source>
        <dbReference type="Proteomes" id="UP000706525"/>
    </source>
</evidence>
<reference evidence="1 2" key="1">
    <citation type="submission" date="2021-08" db="EMBL/GenBank/DDBJ databases">
        <authorList>
            <person name="Peeters C."/>
        </authorList>
    </citation>
    <scope>NUCLEOTIDE SEQUENCE [LARGE SCALE GENOMIC DNA]</scope>
    <source>
        <strain evidence="1 2">LMG 32289</strain>
    </source>
</reference>
<evidence type="ECO:0008006" key="3">
    <source>
        <dbReference type="Google" id="ProtNLM"/>
    </source>
</evidence>
<evidence type="ECO:0000313" key="1">
    <source>
        <dbReference type="EMBL" id="CAG9166112.1"/>
    </source>
</evidence>
<comment type="caution">
    <text evidence="1">The sequence shown here is derived from an EMBL/GenBank/DDBJ whole genome shotgun (WGS) entry which is preliminary data.</text>
</comment>
<organism evidence="1 2">
    <name type="scientific">Cupriavidus pampae</name>
    <dbReference type="NCBI Taxonomy" id="659251"/>
    <lineage>
        <taxon>Bacteria</taxon>
        <taxon>Pseudomonadati</taxon>
        <taxon>Pseudomonadota</taxon>
        <taxon>Betaproteobacteria</taxon>
        <taxon>Burkholderiales</taxon>
        <taxon>Burkholderiaceae</taxon>
        <taxon>Cupriavidus</taxon>
    </lineage>
</organism>
<accession>A0ABM8WFL6</accession>
<dbReference type="RefSeq" id="WP_223982572.1">
    <property type="nucleotide sequence ID" value="NZ_CAJZAG010000002.1"/>
</dbReference>
<keyword evidence="2" id="KW-1185">Reference proteome</keyword>
<name>A0ABM8WFL6_9BURK</name>
<dbReference type="Proteomes" id="UP000706525">
    <property type="component" value="Unassembled WGS sequence"/>
</dbReference>
<proteinExistence type="predicted"/>
<sequence>MCAKSASAEAAGTAASSRRNFAANLWIFHSNKNRRYLHIEGDLPFMHCVLLEGRADIASYQPPRAGVSFESAPRLRSYTVARDFAGNQTWFGYYHGASLGTEPLRARREALCTDAAMNGARGEMMTERQLEGHRILFDNWLVLSRAMTAAGSCPRDAEAEALTALLNARTAFELGRALQWRQCDPAIMLAVVARQLQLGNAKADLTTALLAPTTLICGGRA</sequence>